<dbReference type="InterPro" id="IPR036869">
    <property type="entry name" value="J_dom_sf"/>
</dbReference>
<evidence type="ECO:0000313" key="2">
    <source>
        <dbReference type="EMBL" id="CAI9096416.1"/>
    </source>
</evidence>
<feature type="region of interest" description="Disordered" evidence="1">
    <location>
        <begin position="1"/>
        <end position="37"/>
    </location>
</feature>
<dbReference type="PANTHER" id="PTHR36335">
    <property type="entry name" value="CHAPERONE DNAJ-DOMAIN SUPERFAMILY PROTEIN"/>
    <property type="match status" value="1"/>
</dbReference>
<dbReference type="AlphaFoldDB" id="A0AAV1CLD9"/>
<evidence type="ECO:0000256" key="1">
    <source>
        <dbReference type="SAM" id="MobiDB-lite"/>
    </source>
</evidence>
<organism evidence="2 3">
    <name type="scientific">Oldenlandia corymbosa var. corymbosa</name>
    <dbReference type="NCBI Taxonomy" id="529605"/>
    <lineage>
        <taxon>Eukaryota</taxon>
        <taxon>Viridiplantae</taxon>
        <taxon>Streptophyta</taxon>
        <taxon>Embryophyta</taxon>
        <taxon>Tracheophyta</taxon>
        <taxon>Spermatophyta</taxon>
        <taxon>Magnoliopsida</taxon>
        <taxon>eudicotyledons</taxon>
        <taxon>Gunneridae</taxon>
        <taxon>Pentapetalae</taxon>
        <taxon>asterids</taxon>
        <taxon>lamiids</taxon>
        <taxon>Gentianales</taxon>
        <taxon>Rubiaceae</taxon>
        <taxon>Rubioideae</taxon>
        <taxon>Spermacoceae</taxon>
        <taxon>Hedyotis-Oldenlandia complex</taxon>
        <taxon>Oldenlandia</taxon>
    </lineage>
</organism>
<evidence type="ECO:0000313" key="3">
    <source>
        <dbReference type="Proteomes" id="UP001161247"/>
    </source>
</evidence>
<protein>
    <submittedName>
        <fullName evidence="2">OLC1v1032563C1</fullName>
    </submittedName>
</protein>
<accession>A0AAV1CLD9</accession>
<feature type="compositionally biased region" description="Polar residues" evidence="1">
    <location>
        <begin position="101"/>
        <end position="112"/>
    </location>
</feature>
<dbReference type="PANTHER" id="PTHR36335:SF1">
    <property type="entry name" value="CHAPERONE DNAJ-DOMAIN SUPERFAMILY PROTEIN"/>
    <property type="match status" value="1"/>
</dbReference>
<dbReference type="Proteomes" id="UP001161247">
    <property type="component" value="Chromosome 2"/>
</dbReference>
<feature type="region of interest" description="Disordered" evidence="1">
    <location>
        <begin position="101"/>
        <end position="124"/>
    </location>
</feature>
<dbReference type="EMBL" id="OX459119">
    <property type="protein sequence ID" value="CAI9096416.1"/>
    <property type="molecule type" value="Genomic_DNA"/>
</dbReference>
<feature type="compositionally biased region" description="Basic and acidic residues" evidence="1">
    <location>
        <begin position="321"/>
        <end position="350"/>
    </location>
</feature>
<proteinExistence type="predicted"/>
<gene>
    <name evidence="2" type="ORF">OLC1_LOCUS7177</name>
</gene>
<name>A0AAV1CLD9_OLDCO</name>
<feature type="compositionally biased region" description="Polar residues" evidence="1">
    <location>
        <begin position="1"/>
        <end position="12"/>
    </location>
</feature>
<feature type="region of interest" description="Disordered" evidence="1">
    <location>
        <begin position="307"/>
        <end position="420"/>
    </location>
</feature>
<sequence>MSRGSVESSQPRPRTGAKTLRRSRNRMGRNGGDDDIVFIDDVDNEGFDGVVIIDVPESLPKKHRSSRLSIKNKNGSLATVICLDDDENFDSNNAQTGMQVDGNLNNGASTSKNSRHASGQVGRSSHAVADDYEFIYVSPVKLAKGKRTYSGKGTSDRDYIDCDLVVDSLSVREQWEKAFWRRKNDTRNGQSGTGHPESKGHENVNASVHDQHEEYIFMGNDNETEPATAHPIRKEKYGASYNTVDDRKGYTPHDQHEEYIFMGNDNESEPATAHPIRKEKYCASYNTVDDRKGDPPHYQHEEYIFMKRNDNEAEPATAHPTRKEKYVDDRKGDTPHDQHEEYIFMKRNDNETEPATAHPIRKEKYGASYNTADERKGDPQYANEGPPESDSNSRMSLGDQLDDEDDSEGSIMGEREKLKETDEYKKALEEELASRQQALRAQAEEAQNMRRLLKREKAETMRLLDMERRQKQRIEEIRETQKKDVEDMNLKEVIRVSVRKELNQLEKSCYSMASLLQGLGVLDAGPIPPASQVRLAYKKALLTFHPDRASRSDIRQQVEAEEKFKLIARMKEKFLLPV</sequence>
<dbReference type="SUPFAM" id="SSF46565">
    <property type="entry name" value="Chaperone J-domain"/>
    <property type="match status" value="1"/>
</dbReference>
<reference evidence="2" key="1">
    <citation type="submission" date="2023-03" db="EMBL/GenBank/DDBJ databases">
        <authorList>
            <person name="Julca I."/>
        </authorList>
    </citation>
    <scope>NUCLEOTIDE SEQUENCE</scope>
</reference>
<dbReference type="Gene3D" id="1.10.287.110">
    <property type="entry name" value="DnaJ domain"/>
    <property type="match status" value="1"/>
</dbReference>
<feature type="region of interest" description="Disordered" evidence="1">
    <location>
        <begin position="182"/>
        <end position="203"/>
    </location>
</feature>
<keyword evidence="3" id="KW-1185">Reference proteome</keyword>